<protein>
    <submittedName>
        <fullName evidence="3">Akap7 2'5' RNA ligase-like domain</fullName>
    </submittedName>
</protein>
<feature type="compositionally biased region" description="Low complexity" evidence="1">
    <location>
        <begin position="26"/>
        <end position="35"/>
    </location>
</feature>
<feature type="compositionally biased region" description="Basic residues" evidence="1">
    <location>
        <begin position="344"/>
        <end position="357"/>
    </location>
</feature>
<dbReference type="EMBL" id="JABAHT010000170">
    <property type="protein sequence ID" value="KAF4662394.1"/>
    <property type="molecule type" value="Genomic_DNA"/>
</dbReference>
<feature type="region of interest" description="Disordered" evidence="1">
    <location>
        <begin position="1"/>
        <end position="91"/>
    </location>
</feature>
<gene>
    <name evidence="3" type="primary">AKAP7</name>
    <name evidence="3" type="ORF">FOZ61_002532</name>
</gene>
<keyword evidence="3" id="KW-0436">Ligase</keyword>
<evidence type="ECO:0000259" key="2">
    <source>
        <dbReference type="Pfam" id="PF10469"/>
    </source>
</evidence>
<dbReference type="InterPro" id="IPR019510">
    <property type="entry name" value="AKAP7-like_phosphoesterase"/>
</dbReference>
<dbReference type="PANTHER" id="PTHR15934">
    <property type="entry name" value="RNA 2',3'-CYCLIC PHOSPHODIESTERASE"/>
    <property type="match status" value="1"/>
</dbReference>
<dbReference type="OrthoDB" id="277832at2759"/>
<dbReference type="GO" id="GO:0034237">
    <property type="term" value="F:protein kinase A regulatory subunit binding"/>
    <property type="evidence" value="ECO:0007669"/>
    <property type="project" value="TreeGrafter"/>
</dbReference>
<dbReference type="SUPFAM" id="SSF55144">
    <property type="entry name" value="LigT-like"/>
    <property type="match status" value="1"/>
</dbReference>
<organism evidence="3 4">
    <name type="scientific">Perkinsus olseni</name>
    <name type="common">Perkinsus atlanticus</name>
    <dbReference type="NCBI Taxonomy" id="32597"/>
    <lineage>
        <taxon>Eukaryota</taxon>
        <taxon>Sar</taxon>
        <taxon>Alveolata</taxon>
        <taxon>Perkinsozoa</taxon>
        <taxon>Perkinsea</taxon>
        <taxon>Perkinsida</taxon>
        <taxon>Perkinsidae</taxon>
        <taxon>Perkinsus</taxon>
    </lineage>
</organism>
<dbReference type="InterPro" id="IPR052641">
    <property type="entry name" value="AKAP7_isoform_gamma"/>
</dbReference>
<dbReference type="GO" id="GO:0010738">
    <property type="term" value="P:regulation of protein kinase A signaling"/>
    <property type="evidence" value="ECO:0007669"/>
    <property type="project" value="TreeGrafter"/>
</dbReference>
<dbReference type="AlphaFoldDB" id="A0A7J6LT62"/>
<sequence length="566" mass="61878">MSNKRVFTTVLKSQPLPPKAGDKASELPSESAPSSVDEPPAVKRKPSEVTEGFKTAEDISSGDDAEEKSAVSEVEELPEGGAPPGKAPGKKAGRPLLTHFLAIRVTNPKVLDYCGRVQDCVTEDAHEIMKEACVKREKVHLSMAVMRLESEERKQDAINAIKIATKELLDERQGGGIKLQPTELGSFPGVLHLKMDEDTSAVLRRYYELLSTELKGRNIQMAKEKSSEFKPHATIIKAAQGMRRVKKFPELRKNKKEARTALKIPSIDDIKTKLGDDDADLGDDTGEKVEKVELCSMIEEKQEDGFFAVNYTLPLDEEIEVTDEMRETIAPPPPAEPEKEAKPAKAKKAAKDKKQKQKKDDVESEGGDPCRLEVRVTSPDFMTLCADIQDVAMKEAPKKLTKKATPSKDKLRIILNDMRIPTGKTDVCVAALKSAAEEFLEKEKHLRLAAGAITCLVKGVALQLTPDSSELMKRLRSALSEALAGQGAVTPDDKQDGFDPSILLLRTAPSAAKLRKETEGILADNEELKSEMASASATSLELRLFTMIGSGTVLLSIPLLFSADDD</sequence>
<dbReference type="PANTHER" id="PTHR15934:SF2">
    <property type="entry name" value="A-KINASE ANCHOR PROTEIN 7-LIKE PHOSPHOESTERASE DOMAIN-CONTAINING PROTEIN"/>
    <property type="match status" value="1"/>
</dbReference>
<comment type="caution">
    <text evidence="3">The sequence shown here is derived from an EMBL/GenBank/DDBJ whole genome shotgun (WGS) entry which is preliminary data.</text>
</comment>
<feature type="compositionally biased region" description="Polar residues" evidence="1">
    <location>
        <begin position="1"/>
        <end position="12"/>
    </location>
</feature>
<proteinExistence type="predicted"/>
<evidence type="ECO:0000313" key="4">
    <source>
        <dbReference type="Proteomes" id="UP000570595"/>
    </source>
</evidence>
<dbReference type="GO" id="GO:0005829">
    <property type="term" value="C:cytosol"/>
    <property type="evidence" value="ECO:0007669"/>
    <property type="project" value="TreeGrafter"/>
</dbReference>
<dbReference type="GO" id="GO:0016874">
    <property type="term" value="F:ligase activity"/>
    <property type="evidence" value="ECO:0007669"/>
    <property type="project" value="UniProtKB-KW"/>
</dbReference>
<accession>A0A7J6LT62</accession>
<feature type="region of interest" description="Disordered" evidence="1">
    <location>
        <begin position="328"/>
        <end position="371"/>
    </location>
</feature>
<dbReference type="InterPro" id="IPR009097">
    <property type="entry name" value="Cyclic_Pdiesterase"/>
</dbReference>
<name>A0A7J6LT62_PEROL</name>
<reference evidence="3 4" key="1">
    <citation type="submission" date="2020-04" db="EMBL/GenBank/DDBJ databases">
        <title>Perkinsus olseni comparative genomics.</title>
        <authorList>
            <person name="Bogema D.R."/>
        </authorList>
    </citation>
    <scope>NUCLEOTIDE SEQUENCE [LARGE SCALE GENOMIC DNA]</scope>
    <source>
        <strain evidence="3">ATCC PRA-179</strain>
    </source>
</reference>
<dbReference type="Pfam" id="PF10469">
    <property type="entry name" value="AKAP7_NLS"/>
    <property type="match status" value="1"/>
</dbReference>
<feature type="domain" description="A-kinase anchor protein 7-like phosphoesterase" evidence="2">
    <location>
        <begin position="98"/>
        <end position="313"/>
    </location>
</feature>
<evidence type="ECO:0000256" key="1">
    <source>
        <dbReference type="SAM" id="MobiDB-lite"/>
    </source>
</evidence>
<dbReference type="Gene3D" id="3.90.1140.10">
    <property type="entry name" value="Cyclic phosphodiesterase"/>
    <property type="match status" value="1"/>
</dbReference>
<dbReference type="Proteomes" id="UP000570595">
    <property type="component" value="Unassembled WGS sequence"/>
</dbReference>
<evidence type="ECO:0000313" key="3">
    <source>
        <dbReference type="EMBL" id="KAF4662394.1"/>
    </source>
</evidence>